<evidence type="ECO:0000256" key="1">
    <source>
        <dbReference type="SAM" id="MobiDB-lite"/>
    </source>
</evidence>
<sequence length="31" mass="3359">MGWPFQKLQKKGCSAGPIKPTDRNGVVMGVK</sequence>
<name>A0A5J4UCU3_9EUKA</name>
<evidence type="ECO:0000313" key="2">
    <source>
        <dbReference type="EMBL" id="KAA6368348.1"/>
    </source>
</evidence>
<feature type="non-terminal residue" evidence="2">
    <location>
        <position position="31"/>
    </location>
</feature>
<dbReference type="Proteomes" id="UP000324800">
    <property type="component" value="Unassembled WGS sequence"/>
</dbReference>
<proteinExistence type="predicted"/>
<reference evidence="2 3" key="1">
    <citation type="submission" date="2019-03" db="EMBL/GenBank/DDBJ databases">
        <title>Single cell metagenomics reveals metabolic interactions within the superorganism composed of flagellate Streblomastix strix and complex community of Bacteroidetes bacteria on its surface.</title>
        <authorList>
            <person name="Treitli S.C."/>
            <person name="Kolisko M."/>
            <person name="Husnik F."/>
            <person name="Keeling P."/>
            <person name="Hampl V."/>
        </authorList>
    </citation>
    <scope>NUCLEOTIDE SEQUENCE [LARGE SCALE GENOMIC DNA]</scope>
    <source>
        <strain evidence="2">ST1C</strain>
    </source>
</reference>
<organism evidence="2 3">
    <name type="scientific">Streblomastix strix</name>
    <dbReference type="NCBI Taxonomy" id="222440"/>
    <lineage>
        <taxon>Eukaryota</taxon>
        <taxon>Metamonada</taxon>
        <taxon>Preaxostyla</taxon>
        <taxon>Oxymonadida</taxon>
        <taxon>Streblomastigidae</taxon>
        <taxon>Streblomastix</taxon>
    </lineage>
</organism>
<dbReference type="EMBL" id="SNRW01017440">
    <property type="protein sequence ID" value="KAA6368348.1"/>
    <property type="molecule type" value="Genomic_DNA"/>
</dbReference>
<protein>
    <submittedName>
        <fullName evidence="2">Uncharacterized protein</fullName>
    </submittedName>
</protein>
<accession>A0A5J4UCU3</accession>
<gene>
    <name evidence="2" type="ORF">EZS28_036124</name>
</gene>
<dbReference type="AlphaFoldDB" id="A0A5J4UCU3"/>
<feature type="region of interest" description="Disordered" evidence="1">
    <location>
        <begin position="1"/>
        <end position="31"/>
    </location>
</feature>
<comment type="caution">
    <text evidence="2">The sequence shown here is derived from an EMBL/GenBank/DDBJ whole genome shotgun (WGS) entry which is preliminary data.</text>
</comment>
<evidence type="ECO:0000313" key="3">
    <source>
        <dbReference type="Proteomes" id="UP000324800"/>
    </source>
</evidence>